<dbReference type="PANTHER" id="PTHR42901">
    <property type="entry name" value="ALCOHOL DEHYDROGENASE"/>
    <property type="match status" value="1"/>
</dbReference>
<dbReference type="HOGENOM" id="CLU_010194_8_2_1"/>
<dbReference type="RefSeq" id="XP_014172925.1">
    <property type="nucleotide sequence ID" value="XM_014317450.1"/>
</dbReference>
<evidence type="ECO:0000313" key="6">
    <source>
        <dbReference type="Proteomes" id="UP000007796"/>
    </source>
</evidence>
<dbReference type="PANTHER" id="PTHR42901:SF1">
    <property type="entry name" value="ALCOHOL DEHYDROGENASE"/>
    <property type="match status" value="1"/>
</dbReference>
<dbReference type="SMART" id="SM00822">
    <property type="entry name" value="PKS_KR"/>
    <property type="match status" value="1"/>
</dbReference>
<dbReference type="Gene3D" id="3.40.50.720">
    <property type="entry name" value="NAD(P)-binding Rossmann-like Domain"/>
    <property type="match status" value="1"/>
</dbReference>
<dbReference type="InterPro" id="IPR002347">
    <property type="entry name" value="SDR_fam"/>
</dbReference>
<keyword evidence="2" id="KW-0560">Oxidoreductase</keyword>
<comment type="similarity">
    <text evidence="1">Belongs to the short-chain dehydrogenases/reductases (SDR) family.</text>
</comment>
<dbReference type="GO" id="GO:0016491">
    <property type="term" value="F:oxidoreductase activity"/>
    <property type="evidence" value="ECO:0007669"/>
    <property type="project" value="UniProtKB-KW"/>
</dbReference>
<dbReference type="InterPro" id="IPR057326">
    <property type="entry name" value="KR_dom"/>
</dbReference>
<dbReference type="OrthoDB" id="1933717at2759"/>
<evidence type="ECO:0000256" key="3">
    <source>
        <dbReference type="SAM" id="MobiDB-lite"/>
    </source>
</evidence>
<feature type="domain" description="Ketoreductase" evidence="4">
    <location>
        <begin position="32"/>
        <end position="215"/>
    </location>
</feature>
<evidence type="ECO:0000256" key="2">
    <source>
        <dbReference type="ARBA" id="ARBA00023002"/>
    </source>
</evidence>
<reference evidence="5 6" key="1">
    <citation type="journal article" date="2011" name="Proc. Natl. Acad. Sci. U.S.A.">
        <title>Genome and transcriptome analyses of the mountain pine beetle-fungal symbiont Grosmannia clavigera, a lodgepole pine pathogen.</title>
        <authorList>
            <person name="DiGuistini S."/>
            <person name="Wang Y."/>
            <person name="Liao N.Y."/>
            <person name="Taylor G."/>
            <person name="Tanguay P."/>
            <person name="Feau N."/>
            <person name="Henrissat B."/>
            <person name="Chan S.K."/>
            <person name="Hesse-Orce U."/>
            <person name="Alamouti S.M."/>
            <person name="Tsui C.K.M."/>
            <person name="Docking R.T."/>
            <person name="Levasseur A."/>
            <person name="Haridas S."/>
            <person name="Robertson G."/>
            <person name="Birol I."/>
            <person name="Holt R.A."/>
            <person name="Marra M.A."/>
            <person name="Hamelin R.C."/>
            <person name="Hirst M."/>
            <person name="Jones S.J.M."/>
            <person name="Bohlmann J."/>
            <person name="Breuil C."/>
        </authorList>
    </citation>
    <scope>NUCLEOTIDE SEQUENCE [LARGE SCALE GENOMIC DNA]</scope>
    <source>
        <strain evidence="6">kw1407 / UAMH 11150</strain>
    </source>
</reference>
<accession>F0XCR8</accession>
<feature type="region of interest" description="Disordered" evidence="3">
    <location>
        <begin position="1"/>
        <end position="25"/>
    </location>
</feature>
<organism evidence="6">
    <name type="scientific">Grosmannia clavigera (strain kw1407 / UAMH 11150)</name>
    <name type="common">Blue stain fungus</name>
    <name type="synonym">Graphiocladiella clavigera</name>
    <dbReference type="NCBI Taxonomy" id="655863"/>
    <lineage>
        <taxon>Eukaryota</taxon>
        <taxon>Fungi</taxon>
        <taxon>Dikarya</taxon>
        <taxon>Ascomycota</taxon>
        <taxon>Pezizomycotina</taxon>
        <taxon>Sordariomycetes</taxon>
        <taxon>Sordariomycetidae</taxon>
        <taxon>Ophiostomatales</taxon>
        <taxon>Ophiostomataceae</taxon>
        <taxon>Leptographium</taxon>
    </lineage>
</organism>
<keyword evidence="6" id="KW-1185">Reference proteome</keyword>
<protein>
    <submittedName>
        <fullName evidence="5">Short chain dehydrogenase reductase</fullName>
    </submittedName>
</protein>
<dbReference type="InParanoid" id="F0XCR8"/>
<evidence type="ECO:0000259" key="4">
    <source>
        <dbReference type="SMART" id="SM00822"/>
    </source>
</evidence>
<dbReference type="Pfam" id="PF00106">
    <property type="entry name" value="adh_short"/>
    <property type="match status" value="1"/>
</dbReference>
<gene>
    <name evidence="5" type="ORF">CMQ_371</name>
</gene>
<dbReference type="AlphaFoldDB" id="F0XCR8"/>
<sequence>MSAPFPSPTKKWHDNTYPSLSPTRPELSAKGKNVLITGGGTGIGAETARSFAQAGAARIGLIGRREQPLLDTKASIESSFPGIEVVAAPADVTNKDQVEAAFARFSGTDGQHKIDVLVSGAAILGPPEAVDTVDGEKLVQVVDFTARNTINVTQAFLKHAAKQDAVVVNISSSVAHLDFGGFYAAYAVAKFAAYRLWDLLASTHPELSIYHIQPGVVDTDINREVGGMETVGFKDHVSLPATFSVWLASPEARFLKRKFLWANWDVDELKARAKELESATTFNLGLVGWPFGESGFMPAWDPES</sequence>
<name>F0XCR8_GROCL</name>
<dbReference type="PRINTS" id="PR00081">
    <property type="entry name" value="GDHRDH"/>
</dbReference>
<dbReference type="eggNOG" id="KOG0725">
    <property type="taxonomic scope" value="Eukaryota"/>
</dbReference>
<dbReference type="GeneID" id="25976840"/>
<dbReference type="STRING" id="655863.F0XCR8"/>
<evidence type="ECO:0000313" key="5">
    <source>
        <dbReference type="EMBL" id="EFX03443.1"/>
    </source>
</evidence>
<evidence type="ECO:0000256" key="1">
    <source>
        <dbReference type="ARBA" id="ARBA00006484"/>
    </source>
</evidence>
<proteinExistence type="inferred from homology"/>
<dbReference type="InterPro" id="IPR036291">
    <property type="entry name" value="NAD(P)-bd_dom_sf"/>
</dbReference>
<dbReference type="SUPFAM" id="SSF51735">
    <property type="entry name" value="NAD(P)-binding Rossmann-fold domains"/>
    <property type="match status" value="1"/>
</dbReference>
<dbReference type="Proteomes" id="UP000007796">
    <property type="component" value="Unassembled WGS sequence"/>
</dbReference>
<dbReference type="EMBL" id="GL629765">
    <property type="protein sequence ID" value="EFX03443.1"/>
    <property type="molecule type" value="Genomic_DNA"/>
</dbReference>